<feature type="transmembrane region" description="Helical" evidence="5">
    <location>
        <begin position="79"/>
        <end position="99"/>
    </location>
</feature>
<evidence type="ECO:0000256" key="3">
    <source>
        <dbReference type="ARBA" id="ARBA00022989"/>
    </source>
</evidence>
<feature type="transmembrane region" description="Helical" evidence="5">
    <location>
        <begin position="253"/>
        <end position="273"/>
    </location>
</feature>
<name>A0ABW6ZKI4_9HYPH</name>
<evidence type="ECO:0000256" key="2">
    <source>
        <dbReference type="ARBA" id="ARBA00022692"/>
    </source>
</evidence>
<comment type="caution">
    <text evidence="7">The sequence shown here is derived from an EMBL/GenBank/DDBJ whole genome shotgun (WGS) entry which is preliminary data.</text>
</comment>
<feature type="transmembrane region" description="Helical" evidence="5">
    <location>
        <begin position="280"/>
        <end position="299"/>
    </location>
</feature>
<feature type="transmembrane region" description="Helical" evidence="5">
    <location>
        <begin position="138"/>
        <end position="157"/>
    </location>
</feature>
<dbReference type="PROSITE" id="PS00216">
    <property type="entry name" value="SUGAR_TRANSPORT_1"/>
    <property type="match status" value="1"/>
</dbReference>
<evidence type="ECO:0000256" key="1">
    <source>
        <dbReference type="ARBA" id="ARBA00004141"/>
    </source>
</evidence>
<dbReference type="InterPro" id="IPR036259">
    <property type="entry name" value="MFS_trans_sf"/>
</dbReference>
<evidence type="ECO:0000256" key="5">
    <source>
        <dbReference type="SAM" id="Phobius"/>
    </source>
</evidence>
<comment type="subcellular location">
    <subcellularLocation>
        <location evidence="1">Membrane</location>
        <topology evidence="1">Multi-pass membrane protein</topology>
    </subcellularLocation>
</comment>
<dbReference type="PANTHER" id="PTHR23508">
    <property type="entry name" value="CARBOXYLIC ACID TRANSPORTER PROTEIN HOMOLOG"/>
    <property type="match status" value="1"/>
</dbReference>
<dbReference type="PROSITE" id="PS50850">
    <property type="entry name" value="MFS"/>
    <property type="match status" value="1"/>
</dbReference>
<feature type="domain" description="Major facilitator superfamily (MFS) profile" evidence="6">
    <location>
        <begin position="14"/>
        <end position="395"/>
    </location>
</feature>
<dbReference type="SUPFAM" id="SSF103473">
    <property type="entry name" value="MFS general substrate transporter"/>
    <property type="match status" value="1"/>
</dbReference>
<dbReference type="PROSITE" id="PS00217">
    <property type="entry name" value="SUGAR_TRANSPORT_2"/>
    <property type="match status" value="1"/>
</dbReference>
<reference evidence="7 8" key="1">
    <citation type="submission" date="2024-02" db="EMBL/GenBank/DDBJ databases">
        <title>Expansion and revision of Xanthobacter and proposal of Roseixanthobacter gen. nov.</title>
        <authorList>
            <person name="Soltysiak M.P.M."/>
            <person name="Jalihal A."/>
            <person name="Ory A."/>
            <person name="Chrisophersen C."/>
            <person name="Lee A.D."/>
            <person name="Boulton J."/>
            <person name="Springer M."/>
        </authorList>
    </citation>
    <scope>NUCLEOTIDE SEQUENCE [LARGE SCALE GENOMIC DNA]</scope>
    <source>
        <strain evidence="7 8">CB5</strain>
    </source>
</reference>
<keyword evidence="8" id="KW-1185">Reference proteome</keyword>
<feature type="transmembrane region" description="Helical" evidence="5">
    <location>
        <begin position="169"/>
        <end position="191"/>
    </location>
</feature>
<dbReference type="InterPro" id="IPR011701">
    <property type="entry name" value="MFS"/>
</dbReference>
<organism evidence="7 8">
    <name type="scientific">Xanthobacter aminoxidans</name>
    <dbReference type="NCBI Taxonomy" id="186280"/>
    <lineage>
        <taxon>Bacteria</taxon>
        <taxon>Pseudomonadati</taxon>
        <taxon>Pseudomonadota</taxon>
        <taxon>Alphaproteobacteria</taxon>
        <taxon>Hyphomicrobiales</taxon>
        <taxon>Xanthobacteraceae</taxon>
        <taxon>Xanthobacter</taxon>
    </lineage>
</organism>
<dbReference type="Gene3D" id="1.20.1250.20">
    <property type="entry name" value="MFS general substrate transporter like domains"/>
    <property type="match status" value="2"/>
</dbReference>
<feature type="transmembrane region" description="Helical" evidence="5">
    <location>
        <begin position="370"/>
        <end position="392"/>
    </location>
</feature>
<accession>A0ABW6ZKI4</accession>
<evidence type="ECO:0000313" key="8">
    <source>
        <dbReference type="Proteomes" id="UP001604043"/>
    </source>
</evidence>
<feature type="transmembrane region" description="Helical" evidence="5">
    <location>
        <begin position="340"/>
        <end position="364"/>
    </location>
</feature>
<feature type="transmembrane region" description="Helical" evidence="5">
    <location>
        <begin position="212"/>
        <end position="233"/>
    </location>
</feature>
<gene>
    <name evidence="7" type="ORF">V5F30_19280</name>
</gene>
<keyword evidence="4 5" id="KW-0472">Membrane</keyword>
<evidence type="ECO:0000313" key="7">
    <source>
        <dbReference type="EMBL" id="MFG1254364.1"/>
    </source>
</evidence>
<proteinExistence type="predicted"/>
<dbReference type="InterPro" id="IPR020846">
    <property type="entry name" value="MFS_dom"/>
</dbReference>
<sequence>MSTALKTSPAGSRALLYVSLAAVIEGFDLQAAGIAAPKIGPAFHMTPQQMGLFFSSATLGLMIGALIGGYTADRWGRRAGLLIALVAFGFASIATILATSVEALVVLRFLTGVGLGGALPNLVSIASEAVGPERKGRAVALMYAGMPLGAAVASLVALLDLHGGDWRSIFLVGGVLPLILVPFIYMGLPPLKMAPATSGQKTPWTEVFRPDSMVATLLLWGAFFLGLMVVYLLMNWLPQLLVAQGFSRSEASFALILYSLGGAVGSLIGGRVLDGRQRGIAIAASFAFVAAALAMLGLLQPALATMLFTVTLVGVGVLCVQSILYGIAPQCYPAEIRGTGVGVVVAVGRLGSMAGPLLAGVLVAQGITPAGVMLVLVPVILVCGLGTLALVARRFRPVLA</sequence>
<evidence type="ECO:0000256" key="4">
    <source>
        <dbReference type="ARBA" id="ARBA00023136"/>
    </source>
</evidence>
<dbReference type="RefSeq" id="WP_394007415.1">
    <property type="nucleotide sequence ID" value="NZ_JBAFUR010000006.1"/>
</dbReference>
<evidence type="ECO:0000259" key="6">
    <source>
        <dbReference type="PROSITE" id="PS50850"/>
    </source>
</evidence>
<dbReference type="Pfam" id="PF07690">
    <property type="entry name" value="MFS_1"/>
    <property type="match status" value="1"/>
</dbReference>
<feature type="transmembrane region" description="Helical" evidence="5">
    <location>
        <begin position="105"/>
        <end position="126"/>
    </location>
</feature>
<dbReference type="Proteomes" id="UP001604043">
    <property type="component" value="Unassembled WGS sequence"/>
</dbReference>
<keyword evidence="2 5" id="KW-0812">Transmembrane</keyword>
<dbReference type="EMBL" id="JBAFUR010000006">
    <property type="protein sequence ID" value="MFG1254364.1"/>
    <property type="molecule type" value="Genomic_DNA"/>
</dbReference>
<feature type="transmembrane region" description="Helical" evidence="5">
    <location>
        <begin position="305"/>
        <end position="328"/>
    </location>
</feature>
<dbReference type="PANTHER" id="PTHR23508:SF10">
    <property type="entry name" value="CARBOXYLIC ACID TRANSPORTER PROTEIN HOMOLOG"/>
    <property type="match status" value="1"/>
</dbReference>
<feature type="transmembrane region" description="Helical" evidence="5">
    <location>
        <begin position="51"/>
        <end position="72"/>
    </location>
</feature>
<dbReference type="InterPro" id="IPR005829">
    <property type="entry name" value="Sugar_transporter_CS"/>
</dbReference>
<protein>
    <submittedName>
        <fullName evidence="7">MFS transporter</fullName>
    </submittedName>
</protein>
<keyword evidence="3 5" id="KW-1133">Transmembrane helix</keyword>